<feature type="non-terminal residue" evidence="1">
    <location>
        <position position="1"/>
    </location>
</feature>
<dbReference type="SUPFAM" id="SSF53098">
    <property type="entry name" value="Ribonuclease H-like"/>
    <property type="match status" value="1"/>
</dbReference>
<name>A0A3M7Q5S1_BRAPC</name>
<dbReference type="Proteomes" id="UP000276133">
    <property type="component" value="Unassembled WGS sequence"/>
</dbReference>
<reference evidence="1 2" key="1">
    <citation type="journal article" date="2018" name="Sci. Rep.">
        <title>Genomic signatures of local adaptation to the degree of environmental predictability in rotifers.</title>
        <authorList>
            <person name="Franch-Gras L."/>
            <person name="Hahn C."/>
            <person name="Garcia-Roger E.M."/>
            <person name="Carmona M.J."/>
            <person name="Serra M."/>
            <person name="Gomez A."/>
        </authorList>
    </citation>
    <scope>NUCLEOTIDE SEQUENCE [LARGE SCALE GENOMIC DNA]</scope>
    <source>
        <strain evidence="1">HYR1</strain>
    </source>
</reference>
<keyword evidence="2" id="KW-1185">Reference proteome</keyword>
<organism evidence="1 2">
    <name type="scientific">Brachionus plicatilis</name>
    <name type="common">Marine rotifer</name>
    <name type="synonym">Brachionus muelleri</name>
    <dbReference type="NCBI Taxonomy" id="10195"/>
    <lineage>
        <taxon>Eukaryota</taxon>
        <taxon>Metazoa</taxon>
        <taxon>Spiralia</taxon>
        <taxon>Gnathifera</taxon>
        <taxon>Rotifera</taxon>
        <taxon>Eurotatoria</taxon>
        <taxon>Monogononta</taxon>
        <taxon>Pseudotrocha</taxon>
        <taxon>Ploima</taxon>
        <taxon>Brachionidae</taxon>
        <taxon>Brachionus</taxon>
    </lineage>
</organism>
<proteinExistence type="predicted"/>
<protein>
    <submittedName>
        <fullName evidence="1">Transposon Ty3-I Gag-Pol poly</fullName>
    </submittedName>
</protein>
<dbReference type="GO" id="GO:0003676">
    <property type="term" value="F:nucleic acid binding"/>
    <property type="evidence" value="ECO:0007669"/>
    <property type="project" value="InterPro"/>
</dbReference>
<dbReference type="OrthoDB" id="441971at2759"/>
<sequence length="114" mass="12611">PKKDAKAITAAGNVVDEWACEYGIPEAVLSDGAKCFQSKLSDLVYDFLDIRRLKTIPFNPQCDGLINDHGKVVVMEDVEDTILTNSADVAENYLNELKEKMSLSYKIAATNRSI</sequence>
<dbReference type="InterPro" id="IPR012337">
    <property type="entry name" value="RNaseH-like_sf"/>
</dbReference>
<comment type="caution">
    <text evidence="1">The sequence shown here is derived from an EMBL/GenBank/DDBJ whole genome shotgun (WGS) entry which is preliminary data.</text>
</comment>
<evidence type="ECO:0000313" key="1">
    <source>
        <dbReference type="EMBL" id="RNA06683.1"/>
    </source>
</evidence>
<dbReference type="Gene3D" id="3.30.420.10">
    <property type="entry name" value="Ribonuclease H-like superfamily/Ribonuclease H"/>
    <property type="match status" value="1"/>
</dbReference>
<dbReference type="EMBL" id="REGN01007314">
    <property type="protein sequence ID" value="RNA06683.1"/>
    <property type="molecule type" value="Genomic_DNA"/>
</dbReference>
<gene>
    <name evidence="1" type="ORF">BpHYR1_010297</name>
</gene>
<accession>A0A3M7Q5S1</accession>
<dbReference type="STRING" id="10195.A0A3M7Q5S1"/>
<dbReference type="AlphaFoldDB" id="A0A3M7Q5S1"/>
<evidence type="ECO:0000313" key="2">
    <source>
        <dbReference type="Proteomes" id="UP000276133"/>
    </source>
</evidence>
<dbReference type="InterPro" id="IPR036397">
    <property type="entry name" value="RNaseH_sf"/>
</dbReference>